<name>A0A0U0R1X1_MYCTX</name>
<dbReference type="AlphaFoldDB" id="A0A0U0R1X1"/>
<evidence type="ECO:0000313" key="1">
    <source>
        <dbReference type="EMBL" id="COV68170.1"/>
    </source>
</evidence>
<accession>A0A0U0R1X1</accession>
<sequence>MRHKEFSVNLSQLIRQPAEVQVLRHNPMPQRQDCLHQPQGPRCRLQVTEVCFHRRQRARTLGSVHRGQARVFDRISNGGAGAVGFDHPHRRRFDARCSQRLLIHRDLSLRRRRRDIHGAAILVGCGATNDRQHTITVAHRIR</sequence>
<gene>
    <name evidence="1" type="ORF">ERS007703_01857</name>
</gene>
<protein>
    <submittedName>
        <fullName evidence="1">Uncharacterized protein</fullName>
    </submittedName>
</protein>
<organism evidence="1 2">
    <name type="scientific">Mycobacterium tuberculosis</name>
    <dbReference type="NCBI Taxonomy" id="1773"/>
    <lineage>
        <taxon>Bacteria</taxon>
        <taxon>Bacillati</taxon>
        <taxon>Actinomycetota</taxon>
        <taxon>Actinomycetes</taxon>
        <taxon>Mycobacteriales</taxon>
        <taxon>Mycobacteriaceae</taxon>
        <taxon>Mycobacterium</taxon>
        <taxon>Mycobacterium tuberculosis complex</taxon>
    </lineage>
</organism>
<proteinExistence type="predicted"/>
<reference evidence="2" key="1">
    <citation type="submission" date="2015-03" db="EMBL/GenBank/DDBJ databases">
        <authorList>
            <consortium name="Pathogen Informatics"/>
        </authorList>
    </citation>
    <scope>NUCLEOTIDE SEQUENCE [LARGE SCALE GENOMIC DNA]</scope>
    <source>
        <strain evidence="2">K00500041</strain>
    </source>
</reference>
<dbReference type="AntiFam" id="ANF00248">
    <property type="entry name" value="Shadow ORF (opposite ppsD)"/>
</dbReference>
<evidence type="ECO:0000313" key="2">
    <source>
        <dbReference type="Proteomes" id="UP000038802"/>
    </source>
</evidence>
<dbReference type="Proteomes" id="UP000038802">
    <property type="component" value="Unassembled WGS sequence"/>
</dbReference>
<dbReference type="EMBL" id="CSAE01000175">
    <property type="protein sequence ID" value="COV68170.1"/>
    <property type="molecule type" value="Genomic_DNA"/>
</dbReference>